<keyword evidence="4" id="KW-0067">ATP-binding</keyword>
<dbReference type="Gene3D" id="3.40.50.300">
    <property type="entry name" value="P-loop containing nucleotide triphosphate hydrolases"/>
    <property type="match status" value="1"/>
</dbReference>
<accession>A0A0F9AQ51</accession>
<dbReference type="PROSITE" id="PS00211">
    <property type="entry name" value="ABC_TRANSPORTER_1"/>
    <property type="match status" value="1"/>
</dbReference>
<dbReference type="FunFam" id="3.40.50.300:FF:000032">
    <property type="entry name" value="Export ABC transporter ATP-binding protein"/>
    <property type="match status" value="1"/>
</dbReference>
<evidence type="ECO:0000259" key="5">
    <source>
        <dbReference type="PROSITE" id="PS50893"/>
    </source>
</evidence>
<evidence type="ECO:0000256" key="3">
    <source>
        <dbReference type="ARBA" id="ARBA00022741"/>
    </source>
</evidence>
<dbReference type="SUPFAM" id="SSF52540">
    <property type="entry name" value="P-loop containing nucleoside triphosphate hydrolases"/>
    <property type="match status" value="1"/>
</dbReference>
<dbReference type="CDD" id="cd03255">
    <property type="entry name" value="ABC_MJ0796_LolCDE_FtsE"/>
    <property type="match status" value="1"/>
</dbReference>
<proteinExistence type="inferred from homology"/>
<reference evidence="6" key="1">
    <citation type="journal article" date="2015" name="Nature">
        <title>Complex archaea that bridge the gap between prokaryotes and eukaryotes.</title>
        <authorList>
            <person name="Spang A."/>
            <person name="Saw J.H."/>
            <person name="Jorgensen S.L."/>
            <person name="Zaremba-Niedzwiedzka K."/>
            <person name="Martijn J."/>
            <person name="Lind A.E."/>
            <person name="van Eijk R."/>
            <person name="Schleper C."/>
            <person name="Guy L."/>
            <person name="Ettema T.J."/>
        </authorList>
    </citation>
    <scope>NUCLEOTIDE SEQUENCE</scope>
</reference>
<dbReference type="PANTHER" id="PTHR42798">
    <property type="entry name" value="LIPOPROTEIN-RELEASING SYSTEM ATP-BINDING PROTEIN LOLD"/>
    <property type="match status" value="1"/>
</dbReference>
<dbReference type="InterPro" id="IPR003593">
    <property type="entry name" value="AAA+_ATPase"/>
</dbReference>
<protein>
    <recommendedName>
        <fullName evidence="5">ABC transporter domain-containing protein</fullName>
    </recommendedName>
</protein>
<evidence type="ECO:0000256" key="1">
    <source>
        <dbReference type="ARBA" id="ARBA00005417"/>
    </source>
</evidence>
<dbReference type="GO" id="GO:0098796">
    <property type="term" value="C:membrane protein complex"/>
    <property type="evidence" value="ECO:0007669"/>
    <property type="project" value="UniProtKB-ARBA"/>
</dbReference>
<evidence type="ECO:0000256" key="4">
    <source>
        <dbReference type="ARBA" id="ARBA00022840"/>
    </source>
</evidence>
<comment type="caution">
    <text evidence="6">The sequence shown here is derived from an EMBL/GenBank/DDBJ whole genome shotgun (WGS) entry which is preliminary data.</text>
</comment>
<dbReference type="Pfam" id="PF00005">
    <property type="entry name" value="ABC_tran"/>
    <property type="match status" value="1"/>
</dbReference>
<dbReference type="InterPro" id="IPR017871">
    <property type="entry name" value="ABC_transporter-like_CS"/>
</dbReference>
<organism evidence="6">
    <name type="scientific">marine sediment metagenome</name>
    <dbReference type="NCBI Taxonomy" id="412755"/>
    <lineage>
        <taxon>unclassified sequences</taxon>
        <taxon>metagenomes</taxon>
        <taxon>ecological metagenomes</taxon>
    </lineage>
</organism>
<dbReference type="EMBL" id="LAZR01053512">
    <property type="protein sequence ID" value="KKK80589.1"/>
    <property type="molecule type" value="Genomic_DNA"/>
</dbReference>
<gene>
    <name evidence="6" type="ORF">LCGC14_2821980</name>
</gene>
<comment type="similarity">
    <text evidence="1">Belongs to the ABC transporter superfamily.</text>
</comment>
<dbReference type="InterPro" id="IPR027417">
    <property type="entry name" value="P-loop_NTPase"/>
</dbReference>
<dbReference type="GO" id="GO:0016887">
    <property type="term" value="F:ATP hydrolysis activity"/>
    <property type="evidence" value="ECO:0007669"/>
    <property type="project" value="InterPro"/>
</dbReference>
<evidence type="ECO:0000313" key="6">
    <source>
        <dbReference type="EMBL" id="KKK80589.1"/>
    </source>
</evidence>
<dbReference type="InterPro" id="IPR003439">
    <property type="entry name" value="ABC_transporter-like_ATP-bd"/>
</dbReference>
<feature type="domain" description="ABC transporter" evidence="5">
    <location>
        <begin position="5"/>
        <end position="207"/>
    </location>
</feature>
<dbReference type="GO" id="GO:0022857">
    <property type="term" value="F:transmembrane transporter activity"/>
    <property type="evidence" value="ECO:0007669"/>
    <property type="project" value="UniProtKB-ARBA"/>
</dbReference>
<evidence type="ECO:0000256" key="2">
    <source>
        <dbReference type="ARBA" id="ARBA00022448"/>
    </source>
</evidence>
<sequence>MTSLVHFEDLWKVYNIGPVDVPALRGVDLRIDDGEYVAIMGHSGSGKSTMLNVLGCLDRPTRGKYWLCGEDVSKMSDDELSSVRNQRIGFVFQSFNLVPWLTVLGNIEVPLFYQGIPRHQRHPRSRELAESVGLGKRMKHRPTELSGGEQQRVAIARAMANDSSIILADEPTGNLDSKTSLDIMDLFDDIHKAASASGGKDKEVGKE</sequence>
<dbReference type="PANTHER" id="PTHR42798:SF6">
    <property type="entry name" value="CELL DIVISION ATP-BINDING PROTEIN FTSE"/>
    <property type="match status" value="1"/>
</dbReference>
<dbReference type="InterPro" id="IPR017911">
    <property type="entry name" value="MacB-like_ATP-bd"/>
</dbReference>
<keyword evidence="2" id="KW-0813">Transport</keyword>
<dbReference type="AlphaFoldDB" id="A0A0F9AQ51"/>
<dbReference type="PROSITE" id="PS50893">
    <property type="entry name" value="ABC_TRANSPORTER_2"/>
    <property type="match status" value="1"/>
</dbReference>
<keyword evidence="3" id="KW-0547">Nucleotide-binding</keyword>
<dbReference type="GO" id="GO:0005524">
    <property type="term" value="F:ATP binding"/>
    <property type="evidence" value="ECO:0007669"/>
    <property type="project" value="UniProtKB-KW"/>
</dbReference>
<name>A0A0F9AQ51_9ZZZZ</name>
<dbReference type="SMART" id="SM00382">
    <property type="entry name" value="AAA"/>
    <property type="match status" value="1"/>
</dbReference>